<proteinExistence type="predicted"/>
<reference evidence="2" key="1">
    <citation type="journal article" date="2021" name="PeerJ">
        <title>Extensive microbial diversity within the chicken gut microbiome revealed by metagenomics and culture.</title>
        <authorList>
            <person name="Gilroy R."/>
            <person name="Ravi A."/>
            <person name="Getino M."/>
            <person name="Pursley I."/>
            <person name="Horton D.L."/>
            <person name="Alikhan N.F."/>
            <person name="Baker D."/>
            <person name="Gharbi K."/>
            <person name="Hall N."/>
            <person name="Watson M."/>
            <person name="Adriaenssens E.M."/>
            <person name="Foster-Nyarko E."/>
            <person name="Jarju S."/>
            <person name="Secka A."/>
            <person name="Antonio M."/>
            <person name="Oren A."/>
            <person name="Chaudhuri R.R."/>
            <person name="La Ragione R."/>
            <person name="Hildebrand F."/>
            <person name="Pallen M.J."/>
        </authorList>
    </citation>
    <scope>NUCLEOTIDE SEQUENCE</scope>
    <source>
        <strain evidence="2">CHK191-13928</strain>
    </source>
</reference>
<dbReference type="Pfam" id="PF20248">
    <property type="entry name" value="DUF6603"/>
    <property type="match status" value="1"/>
</dbReference>
<organism evidence="2 3">
    <name type="scientific">Candidatus Anaerostipes excrementavium</name>
    <dbReference type="NCBI Taxonomy" id="2838463"/>
    <lineage>
        <taxon>Bacteria</taxon>
        <taxon>Bacillati</taxon>
        <taxon>Bacillota</taxon>
        <taxon>Clostridia</taxon>
        <taxon>Lachnospirales</taxon>
        <taxon>Lachnospiraceae</taxon>
        <taxon>Anaerostipes</taxon>
    </lineage>
</organism>
<dbReference type="EMBL" id="DXEM01000025">
    <property type="protein sequence ID" value="HIX67939.1"/>
    <property type="molecule type" value="Genomic_DNA"/>
</dbReference>
<dbReference type="InterPro" id="IPR046538">
    <property type="entry name" value="DUF6603"/>
</dbReference>
<name>A0A9D1WVH6_9FIRM</name>
<evidence type="ECO:0000259" key="1">
    <source>
        <dbReference type="Pfam" id="PF20248"/>
    </source>
</evidence>
<feature type="domain" description="DUF6603" evidence="1">
    <location>
        <begin position="1223"/>
        <end position="1667"/>
    </location>
</feature>
<protein>
    <recommendedName>
        <fullName evidence="1">DUF6603 domain-containing protein</fullName>
    </recommendedName>
</protein>
<reference evidence="2" key="2">
    <citation type="submission" date="2021-04" db="EMBL/GenBank/DDBJ databases">
        <authorList>
            <person name="Gilroy R."/>
        </authorList>
    </citation>
    <scope>NUCLEOTIDE SEQUENCE</scope>
    <source>
        <strain evidence="2">CHK191-13928</strain>
    </source>
</reference>
<evidence type="ECO:0000313" key="2">
    <source>
        <dbReference type="EMBL" id="HIX67939.1"/>
    </source>
</evidence>
<gene>
    <name evidence="2" type="ORF">H9735_07445</name>
</gene>
<sequence>MAESDSLCININCQFMTQYGIDIFAAYADPAHAFHPVIDHVFEFWAHPMIGNILVSSGMRPQTTGDQYAHNWQSFPAKYMNSETKQRIHAMMTNLSSVGLKDLAKSSRDQVRICRDMTELARAVMGEISTWATKKLEKIYALELCSSPVLFQVQKQLIKAILTKIQLKDIFNFLQTEYIYFYLPTLEKLDKEMQWSAFVLLLEDTIKEKSGLPYVVPTDLNDRQTIGAACDQFHKIPPTMRCAMFINYIRKAGGSVAVNRYSLTVPQNFDFAANQDFLIPCTVREAAGKNFIPELVITLKKRALLWSWNRNEKHIATMTYRHYLMPLWAGPSGHTTGLIEFYTHHLGEKIDSDGQEIPVSYIILPTMFSFWRLYYDKRISGVHTLAETYEAAYSLGLHNAAAKLSAVVQTTRNESTRFEEQWISALMPAYGDPFETLMKYPDGTPNVTGIVNSVRIMAQIKQKHYHGELEPMKAILDLDSQIDQMRGNLEKEGYEVPQWSKPVIMDPALKEAAYEQAFGGLVIRSFSNLDVRTFHSPDAVLGRMVCSGAASEKLMDLYRKIMSAERYCFSEDFSCLPTWILGTERIPFLSAVTFTDIKNVSLEGNGFTFTAMSASDARFWEALRMIMPVKDIQEIFCTVIEDENGFEFTGIIETDFLIGITDRLAFRADRIGIKSGLEGDFSDPYVFALAEIGSGTDRLAVTMVISPSSGLLYISGEYRDGKVLTMTRLFSLLGIDDVIPISAVLPDEESIFGSLGLRDISMTVSMDHFEISQMNFTITAENPWNIFENKITLQPYFEIEIEYPFDNKYREIDYTVLGKWTLGKTVFDISYRSDQIINARLADDSVLNFAEVAELFAKDIKFPEIKLGGMEMTADAARGNYSLYLQAEELFKFSLGKGEAAIEDVSFALDFRDGRFDDLLLSGTLTFGGLFLHLSGSYYEDGSFSFEAAAYSENDYSLGDFLKQIAEEFSEHYDPAAFPEELLTVCIRNVTVSYQSKDRELSAYVSLENILKISDDFSIRAFSLEIVSSADKPLSFEITAELSVCGSEVSLLLSKEDEEFIISGNAEFTNLSFQKIADEFGIDTKHLPEFVKEFSVLKLELKYNFTKKMFSVVVNTSAGRILAEIVSGDQNGFYVAYKTAPSVSVNMLELPLAGELVRPLLTETSDFSVKDFEICASSEQGVVFGCMAFGTVCRLDLYHPDTSQKRNLLTASGGTETMKWFPIDKTFAILSIPKIGVGLDGNQAVILLDASLNVSPFSFALTEAGVGANLTKLSDIQFYLSGFGIAFDNGILAIGGSFSRTQEAQTIAYAGSILIKFRTFTAEAIGEYSSGSLMAYLALSAPIGGPPAFFVTGLALGFGYNKKLVLPRIEEVPKYPLITAAVSGFHSQILSDFKEYIRNEEKQNFLTAGVKFTSFQMIHGFLLLDVSFGNHFEVGVLGIAEVSVPPNVSANPIAKAQLAVKAYYNPSEGVVSVEAQLTSESYIFHRSCRLTGGFAAYFWFGNSGHSGDFVVTLGGYHPAFQKPEHYPVVPRLGLDWNVDSHLKISGELYFALTPAAVMAGGKLSAVYSLGNLKAWFIAYADFIIAWKPFSYRASIGVTLGASYRIDWWFIHKTFSIELAAELTLWGPEVQGRVHISWFIISFTIAFSTGKDHSKEAMDWNRFKESFLTDNGDKRRDDGSGDTDILTLSVEGSTGKTLDGTDIIDGSSFAVSLRSQIPENGNIRPVNSAKLQAETKVKITDSSGRDMKDKFTKTPLTQNVPAALWKSDPGPGGSLKEESVVQDAVCGVLLQLHTETGQPELFPRTRYISLDELYKKNTLEFENCYGFMQDVRMDLSEEDSIHKFSQNEAETELAERRKKFLETYGITERTDIRLFAENAENWLSEDILIL</sequence>
<comment type="caution">
    <text evidence="2">The sequence shown here is derived from an EMBL/GenBank/DDBJ whole genome shotgun (WGS) entry which is preliminary data.</text>
</comment>
<accession>A0A9D1WVH6</accession>
<dbReference type="Proteomes" id="UP000886721">
    <property type="component" value="Unassembled WGS sequence"/>
</dbReference>
<evidence type="ECO:0000313" key="3">
    <source>
        <dbReference type="Proteomes" id="UP000886721"/>
    </source>
</evidence>